<keyword evidence="1 2" id="KW-0129">CBS domain</keyword>
<dbReference type="InterPro" id="IPR051257">
    <property type="entry name" value="Diverse_CBS-Domain"/>
</dbReference>
<protein>
    <recommendedName>
        <fullName evidence="3">CBS domain-containing protein</fullName>
    </recommendedName>
</protein>
<sequence>MAATAGVHVEWTPLERPRVERHEFDFSQMHTPPVVGDIVGQRNTVVCLVRASLSDAVDLLGVHDRTAAGIVDDTGDLQGVLTENDLVIAYGSDVPPSTAVRSWLKSGFARLPGQGLPDQTVTPSTTLLEAAKRMRANIDSESSCHHLVVCDDEGKFQGVVSSLDLARAVFALQKLRGMTVSEVMKPRGGVLRCSPDTSFGEAARRMTSMRQNCVLVMAEDDEVLGIITPRDALRVFSDHVPLDIDVGQWLRGLQSHWESRQIASDVEVAEAAAAMAAGLMHHLLVVSPGSSDVIGVVSALDMARALANDEESGCKQA</sequence>
<dbReference type="PANTHER" id="PTHR43080">
    <property type="entry name" value="CBS DOMAIN-CONTAINING PROTEIN CBSX3, MITOCHONDRIAL"/>
    <property type="match status" value="1"/>
</dbReference>
<dbReference type="SMART" id="SM00116">
    <property type="entry name" value="CBS"/>
    <property type="match status" value="4"/>
</dbReference>
<evidence type="ECO:0000256" key="2">
    <source>
        <dbReference type="PROSITE-ProRule" id="PRU00703"/>
    </source>
</evidence>
<evidence type="ECO:0000256" key="1">
    <source>
        <dbReference type="ARBA" id="ARBA00023122"/>
    </source>
</evidence>
<feature type="domain" description="CBS" evidence="3">
    <location>
        <begin position="110"/>
        <end position="175"/>
    </location>
</feature>
<evidence type="ECO:0000313" key="4">
    <source>
        <dbReference type="EMBL" id="CAD9087479.1"/>
    </source>
</evidence>
<proteinExistence type="predicted"/>
<dbReference type="SUPFAM" id="SSF54631">
    <property type="entry name" value="CBS-domain pair"/>
    <property type="match status" value="2"/>
</dbReference>
<dbReference type="CDD" id="cd02205">
    <property type="entry name" value="CBS_pair_SF"/>
    <property type="match status" value="1"/>
</dbReference>
<dbReference type="PROSITE" id="PS51371">
    <property type="entry name" value="CBS"/>
    <property type="match status" value="2"/>
</dbReference>
<name>A0A7S1KVW3_ALECA</name>
<gene>
    <name evidence="4" type="ORF">ACAT0790_LOCUS1053</name>
</gene>
<feature type="domain" description="CBS" evidence="3">
    <location>
        <begin position="184"/>
        <end position="242"/>
    </location>
</feature>
<dbReference type="PANTHER" id="PTHR43080:SF29">
    <property type="entry name" value="OS02G0818000 PROTEIN"/>
    <property type="match status" value="1"/>
</dbReference>
<organism evidence="4">
    <name type="scientific">Alexandrium catenella</name>
    <name type="common">Red tide dinoflagellate</name>
    <name type="synonym">Gonyaulax catenella</name>
    <dbReference type="NCBI Taxonomy" id="2925"/>
    <lineage>
        <taxon>Eukaryota</taxon>
        <taxon>Sar</taxon>
        <taxon>Alveolata</taxon>
        <taxon>Dinophyceae</taxon>
        <taxon>Gonyaulacales</taxon>
        <taxon>Pyrocystaceae</taxon>
        <taxon>Alexandrium</taxon>
    </lineage>
</organism>
<evidence type="ECO:0000259" key="3">
    <source>
        <dbReference type="PROSITE" id="PS51371"/>
    </source>
</evidence>
<dbReference type="InterPro" id="IPR000644">
    <property type="entry name" value="CBS_dom"/>
</dbReference>
<dbReference type="EMBL" id="HBGE01001731">
    <property type="protein sequence ID" value="CAD9087479.1"/>
    <property type="molecule type" value="Transcribed_RNA"/>
</dbReference>
<dbReference type="InterPro" id="IPR046342">
    <property type="entry name" value="CBS_dom_sf"/>
</dbReference>
<accession>A0A7S1KVW3</accession>
<dbReference type="Pfam" id="PF00571">
    <property type="entry name" value="CBS"/>
    <property type="match status" value="4"/>
</dbReference>
<dbReference type="AlphaFoldDB" id="A0A7S1KVW3"/>
<dbReference type="Gene3D" id="3.10.580.10">
    <property type="entry name" value="CBS-domain"/>
    <property type="match status" value="2"/>
</dbReference>
<reference evidence="4" key="1">
    <citation type="submission" date="2021-01" db="EMBL/GenBank/DDBJ databases">
        <authorList>
            <person name="Corre E."/>
            <person name="Pelletier E."/>
            <person name="Niang G."/>
            <person name="Scheremetjew M."/>
            <person name="Finn R."/>
            <person name="Kale V."/>
            <person name="Holt S."/>
            <person name="Cochrane G."/>
            <person name="Meng A."/>
            <person name="Brown T."/>
            <person name="Cohen L."/>
        </authorList>
    </citation>
    <scope>NUCLEOTIDE SEQUENCE</scope>
    <source>
        <strain evidence="4">OF101</strain>
    </source>
</reference>